<dbReference type="Proteomes" id="UP001600888">
    <property type="component" value="Unassembled WGS sequence"/>
</dbReference>
<gene>
    <name evidence="2" type="ORF">FJTKL_03526</name>
</gene>
<accession>A0ABR4DVE6</accession>
<dbReference type="EMBL" id="JBAWTH010000160">
    <property type="protein sequence ID" value="KAL2274272.1"/>
    <property type="molecule type" value="Genomic_DNA"/>
</dbReference>
<evidence type="ECO:0000256" key="1">
    <source>
        <dbReference type="SAM" id="MobiDB-lite"/>
    </source>
</evidence>
<name>A0ABR4DVE6_9PEZI</name>
<feature type="compositionally biased region" description="Basic and acidic residues" evidence="1">
    <location>
        <begin position="112"/>
        <end position="122"/>
    </location>
</feature>
<feature type="region of interest" description="Disordered" evidence="1">
    <location>
        <begin position="112"/>
        <end position="149"/>
    </location>
</feature>
<evidence type="ECO:0000313" key="3">
    <source>
        <dbReference type="Proteomes" id="UP001600888"/>
    </source>
</evidence>
<proteinExistence type="predicted"/>
<sequence>MCSFIPNHYISNRDRPSRKRKHPNSQFKTPAFCFAPYHICGYGIVGDATGLSAGVDDVAADNGALGHLVEYALQLAEADGLEGGVDEAAGEEVERLLCVRPVADVAALDGDHADDALEDGGRDASAGGQADADDGSTGPDDGGVGAQAVGGGGLDVGDEVLGGEEVDVGRGAQLLGGLALLIAAVDGDGVNSHGLAVLQGHVAQATTGAGDSDPLAGADTGLLDSLVDSDTSAEDGCDGLEADALGDAGNVGGLGDSVLLEGAVDGVTRKLGIGTKGLVGSHTVRAGQAGAVEPLDADLIALLQVLDEVAAGDYNTSTLVATDEGHLDGQGPVALHGVQVGVAHTRELDIDQDLIGAGLGDGDLLVLKSCKLNVSLGYV</sequence>
<feature type="compositionally biased region" description="Gly residues" evidence="1">
    <location>
        <begin position="140"/>
        <end position="149"/>
    </location>
</feature>
<evidence type="ECO:0000313" key="2">
    <source>
        <dbReference type="EMBL" id="KAL2274272.1"/>
    </source>
</evidence>
<organism evidence="2 3">
    <name type="scientific">Diaporthe vaccinii</name>
    <dbReference type="NCBI Taxonomy" id="105482"/>
    <lineage>
        <taxon>Eukaryota</taxon>
        <taxon>Fungi</taxon>
        <taxon>Dikarya</taxon>
        <taxon>Ascomycota</taxon>
        <taxon>Pezizomycotina</taxon>
        <taxon>Sordariomycetes</taxon>
        <taxon>Sordariomycetidae</taxon>
        <taxon>Diaporthales</taxon>
        <taxon>Diaporthaceae</taxon>
        <taxon>Diaporthe</taxon>
        <taxon>Diaporthe eres species complex</taxon>
    </lineage>
</organism>
<comment type="caution">
    <text evidence="2">The sequence shown here is derived from an EMBL/GenBank/DDBJ whole genome shotgun (WGS) entry which is preliminary data.</text>
</comment>
<protein>
    <submittedName>
        <fullName evidence="2">Uncharacterized protein</fullName>
    </submittedName>
</protein>
<reference evidence="2 3" key="1">
    <citation type="submission" date="2024-03" db="EMBL/GenBank/DDBJ databases">
        <title>A high-quality draft genome sequence of Diaporthe vaccinii, a causative agent of upright dieback and viscid rot disease in cranberry plants.</title>
        <authorList>
            <person name="Sarrasin M."/>
            <person name="Lang B.F."/>
            <person name="Burger G."/>
        </authorList>
    </citation>
    <scope>NUCLEOTIDE SEQUENCE [LARGE SCALE GENOMIC DNA]</scope>
    <source>
        <strain evidence="2 3">IS7</strain>
    </source>
</reference>
<keyword evidence="3" id="KW-1185">Reference proteome</keyword>